<dbReference type="GO" id="GO:0016887">
    <property type="term" value="F:ATP hydrolysis activity"/>
    <property type="evidence" value="ECO:0007669"/>
    <property type="project" value="InterPro"/>
</dbReference>
<dbReference type="EMBL" id="LR134190">
    <property type="protein sequence ID" value="VEB61664.1"/>
    <property type="molecule type" value="Genomic_DNA"/>
</dbReference>
<dbReference type="PANTHER" id="PTHR24220:SF86">
    <property type="entry name" value="ABC TRANSPORTER ABCH.1"/>
    <property type="match status" value="1"/>
</dbReference>
<dbReference type="GO" id="GO:0005886">
    <property type="term" value="C:plasma membrane"/>
    <property type="evidence" value="ECO:0007669"/>
    <property type="project" value="TreeGrafter"/>
</dbReference>
<keyword evidence="2" id="KW-0378">Hydrolase</keyword>
<proteinExistence type="predicted"/>
<dbReference type="AlphaFoldDB" id="A0A447U6F1"/>
<accession>A0A447U6F1</accession>
<evidence type="ECO:0000313" key="3">
    <source>
        <dbReference type="Proteomes" id="UP000269208"/>
    </source>
</evidence>
<evidence type="ECO:0000259" key="1">
    <source>
        <dbReference type="Pfam" id="PF00005"/>
    </source>
</evidence>
<organism evidence="2 3">
    <name type="scientific">Salmonella enterica I</name>
    <dbReference type="NCBI Taxonomy" id="59201"/>
    <lineage>
        <taxon>Bacteria</taxon>
        <taxon>Pseudomonadati</taxon>
        <taxon>Pseudomonadota</taxon>
        <taxon>Gammaproteobacteria</taxon>
        <taxon>Enterobacterales</taxon>
        <taxon>Enterobacteriaceae</taxon>
        <taxon>Salmonella</taxon>
    </lineage>
</organism>
<feature type="domain" description="ABC transporter" evidence="1">
    <location>
        <begin position="24"/>
        <end position="123"/>
    </location>
</feature>
<dbReference type="EC" id="3.6.3.-" evidence="2"/>
<dbReference type="InterPro" id="IPR015854">
    <property type="entry name" value="ABC_transpr_LolD-like"/>
</dbReference>
<dbReference type="PANTHER" id="PTHR24220">
    <property type="entry name" value="IMPORT ATP-BINDING PROTEIN"/>
    <property type="match status" value="1"/>
</dbReference>
<protein>
    <submittedName>
        <fullName evidence="2">ABC transporter</fullName>
        <ecNumber evidence="2">3.6.3.-</ecNumber>
    </submittedName>
</protein>
<dbReference type="Proteomes" id="UP000269208">
    <property type="component" value="Chromosome"/>
</dbReference>
<dbReference type="InterPro" id="IPR027417">
    <property type="entry name" value="P-loop_NTPase"/>
</dbReference>
<dbReference type="Pfam" id="PF00005">
    <property type="entry name" value="ABC_tran"/>
    <property type="match status" value="1"/>
</dbReference>
<reference evidence="2 3" key="1">
    <citation type="submission" date="2018-12" db="EMBL/GenBank/DDBJ databases">
        <authorList>
            <consortium name="Pathogen Informatics"/>
        </authorList>
    </citation>
    <scope>NUCLEOTIDE SEQUENCE [LARGE SCALE GENOMIC DNA]</scope>
    <source>
        <strain evidence="2 3">NCTC6754</strain>
    </source>
</reference>
<name>A0A447U6F1_SALET</name>
<dbReference type="InterPro" id="IPR003439">
    <property type="entry name" value="ABC_transporter-like_ATP-bd"/>
</dbReference>
<gene>
    <name evidence="2" type="primary">ybjZ_5</name>
    <name evidence="2" type="ORF">NCTC6754_07067</name>
</gene>
<dbReference type="Gene3D" id="3.40.50.300">
    <property type="entry name" value="P-loop containing nucleotide triphosphate hydrolases"/>
    <property type="match status" value="1"/>
</dbReference>
<dbReference type="GO" id="GO:0022857">
    <property type="term" value="F:transmembrane transporter activity"/>
    <property type="evidence" value="ECO:0007669"/>
    <property type="project" value="TreeGrafter"/>
</dbReference>
<evidence type="ECO:0000313" key="2">
    <source>
        <dbReference type="EMBL" id="VEB61664.1"/>
    </source>
</evidence>
<dbReference type="SUPFAM" id="SSF52540">
    <property type="entry name" value="P-loop containing nucleoside triphosphate hydrolases"/>
    <property type="match status" value="1"/>
</dbReference>
<dbReference type="GO" id="GO:0005524">
    <property type="term" value="F:ATP binding"/>
    <property type="evidence" value="ECO:0007669"/>
    <property type="project" value="InterPro"/>
</dbReference>
<sequence length="159" mass="17164">MTALLELCNVSRSYPSGEEQVAVLKDISLQIHAGEMVAIVGVSGSGKSTLMNILGCLDKPTSGTYRVAGRDVSTLDPDALAQLRREHFGFIFQRYHLLSHLTAAQNVEIPAVYAGIERKKTPGARQRVAFAAGIKRSRRLPAFHSFLADSSSVSVLPAL</sequence>